<accession>A0A2R8BI25</accession>
<proteinExistence type="predicted"/>
<dbReference type="RefSeq" id="WP_108829590.1">
    <property type="nucleotide sequence ID" value="NZ_OMOR01000001.1"/>
</dbReference>
<dbReference type="AlphaFoldDB" id="A0A2R8BI25"/>
<protein>
    <recommendedName>
        <fullName evidence="3">DUF4399 domain-containing protein</fullName>
    </recommendedName>
</protein>
<dbReference type="Proteomes" id="UP000244880">
    <property type="component" value="Unassembled WGS sequence"/>
</dbReference>
<gene>
    <name evidence="1" type="ORF">ASD8599_03414</name>
</gene>
<dbReference type="OrthoDB" id="6385276at2"/>
<organism evidence="1 2">
    <name type="scientific">Ascidiaceihabitans donghaensis</name>
    <dbReference type="NCBI Taxonomy" id="1510460"/>
    <lineage>
        <taxon>Bacteria</taxon>
        <taxon>Pseudomonadati</taxon>
        <taxon>Pseudomonadota</taxon>
        <taxon>Alphaproteobacteria</taxon>
        <taxon>Rhodobacterales</taxon>
        <taxon>Paracoccaceae</taxon>
        <taxon>Ascidiaceihabitans</taxon>
    </lineage>
</organism>
<reference evidence="1 2" key="1">
    <citation type="submission" date="2018-03" db="EMBL/GenBank/DDBJ databases">
        <authorList>
            <person name="Keele B.F."/>
        </authorList>
    </citation>
    <scope>NUCLEOTIDE SEQUENCE [LARGE SCALE GENOMIC DNA]</scope>
    <source>
        <strain evidence="1 2">CECT 8599</strain>
    </source>
</reference>
<evidence type="ECO:0008006" key="3">
    <source>
        <dbReference type="Google" id="ProtNLM"/>
    </source>
</evidence>
<evidence type="ECO:0000313" key="1">
    <source>
        <dbReference type="EMBL" id="SPH22670.1"/>
    </source>
</evidence>
<dbReference type="EMBL" id="OMOR01000001">
    <property type="protein sequence ID" value="SPH22670.1"/>
    <property type="molecule type" value="Genomic_DNA"/>
</dbReference>
<name>A0A2R8BI25_9RHOB</name>
<sequence length="156" mass="16601">MDRRIMMLVIGLVFGTGFGFLMAASQGITLDGHDHATGHGGNHDHAAMAPLAIPAQDAPTLAAEVFKDPVAGWNLKLTVTNFAFSPQNASLDHVPGEGHAHVYANGEKLARLYGPWFHLDHLPEGDVTLDVTLNANSHQELAVDGAPLRVSVPVKN</sequence>
<keyword evidence="2" id="KW-1185">Reference proteome</keyword>
<evidence type="ECO:0000313" key="2">
    <source>
        <dbReference type="Proteomes" id="UP000244880"/>
    </source>
</evidence>